<evidence type="ECO:0000313" key="2">
    <source>
        <dbReference type="Proteomes" id="UP000485058"/>
    </source>
</evidence>
<name>A0A699YX36_HAELA</name>
<evidence type="ECO:0000313" key="1">
    <source>
        <dbReference type="EMBL" id="GFH14813.1"/>
    </source>
</evidence>
<dbReference type="AlphaFoldDB" id="A0A699YX36"/>
<accession>A0A699YX36</accession>
<feature type="non-terminal residue" evidence="1">
    <location>
        <position position="1"/>
    </location>
</feature>
<proteinExistence type="predicted"/>
<sequence length="335" mass="37331">MPNNSIKGISPRSALSPEAAEKRKEISTLIIKAPGWRSLDQLVQARGTELDAENFSNIIYKVASEAAPTAPDDLEEYNALLRALLGWIVQLLPTFRPYQVMRTLDAMSYIQLYNPDFYRLTSRTVATWYAQDLSTALAAVTQLGNCPPTEWMDVAAQGIMKQAGYFTNRSQIAVAVALMQVCQASEWQPSQEVVDALITGRSQQMLTPPGYTLEELAKLVWATTAFTARPGPAYGNPDTIASLCSYLSEKLQHPCGPELQDRLQRYYTRVMYDTSADNLARILYMLAYSSFKPSDKWLDDALIYMKTVIRTCTAEGLVLVYNALPLLGSGRRLSD</sequence>
<comment type="caution">
    <text evidence="1">The sequence shown here is derived from an EMBL/GenBank/DDBJ whole genome shotgun (WGS) entry which is preliminary data.</text>
</comment>
<gene>
    <name evidence="1" type="ORF">HaLaN_10933</name>
</gene>
<dbReference type="EMBL" id="BLLF01000769">
    <property type="protein sequence ID" value="GFH14813.1"/>
    <property type="molecule type" value="Genomic_DNA"/>
</dbReference>
<feature type="non-terminal residue" evidence="1">
    <location>
        <position position="335"/>
    </location>
</feature>
<reference evidence="1 2" key="1">
    <citation type="submission" date="2020-02" db="EMBL/GenBank/DDBJ databases">
        <title>Draft genome sequence of Haematococcus lacustris strain NIES-144.</title>
        <authorList>
            <person name="Morimoto D."/>
            <person name="Nakagawa S."/>
            <person name="Yoshida T."/>
            <person name="Sawayama S."/>
        </authorList>
    </citation>
    <scope>NUCLEOTIDE SEQUENCE [LARGE SCALE GENOMIC DNA]</scope>
    <source>
        <strain evidence="1 2">NIES-144</strain>
    </source>
</reference>
<protein>
    <submittedName>
        <fullName evidence="1">Tbc2 translation factor, chloroplastic</fullName>
    </submittedName>
</protein>
<keyword evidence="2" id="KW-1185">Reference proteome</keyword>
<organism evidence="1 2">
    <name type="scientific">Haematococcus lacustris</name>
    <name type="common">Green alga</name>
    <name type="synonym">Haematococcus pluvialis</name>
    <dbReference type="NCBI Taxonomy" id="44745"/>
    <lineage>
        <taxon>Eukaryota</taxon>
        <taxon>Viridiplantae</taxon>
        <taxon>Chlorophyta</taxon>
        <taxon>core chlorophytes</taxon>
        <taxon>Chlorophyceae</taxon>
        <taxon>CS clade</taxon>
        <taxon>Chlamydomonadales</taxon>
        <taxon>Haematococcaceae</taxon>
        <taxon>Haematococcus</taxon>
    </lineage>
</organism>
<dbReference type="Proteomes" id="UP000485058">
    <property type="component" value="Unassembled WGS sequence"/>
</dbReference>